<evidence type="ECO:0000259" key="6">
    <source>
        <dbReference type="Pfam" id="PF01266"/>
    </source>
</evidence>
<dbReference type="GO" id="GO:0050031">
    <property type="term" value="F:L-pipecolate oxidase activity"/>
    <property type="evidence" value="ECO:0007669"/>
    <property type="project" value="TreeGrafter"/>
</dbReference>
<dbReference type="GO" id="GO:0008115">
    <property type="term" value="F:sarcosine oxidase activity"/>
    <property type="evidence" value="ECO:0007669"/>
    <property type="project" value="TreeGrafter"/>
</dbReference>
<evidence type="ECO:0000313" key="8">
    <source>
        <dbReference type="Proteomes" id="UP001175271"/>
    </source>
</evidence>
<dbReference type="Gene3D" id="3.30.9.10">
    <property type="entry name" value="D-Amino Acid Oxidase, subunit A, domain 2"/>
    <property type="match status" value="1"/>
</dbReference>
<dbReference type="InterPro" id="IPR006076">
    <property type="entry name" value="FAD-dep_OxRdtase"/>
</dbReference>
<dbReference type="Pfam" id="PF01266">
    <property type="entry name" value="DAO"/>
    <property type="match status" value="1"/>
</dbReference>
<comment type="cofactor">
    <cofactor evidence="1">
        <name>FAD</name>
        <dbReference type="ChEBI" id="CHEBI:57692"/>
    </cofactor>
</comment>
<dbReference type="SUPFAM" id="SSF51905">
    <property type="entry name" value="FAD/NAD(P)-binding domain"/>
    <property type="match status" value="1"/>
</dbReference>
<comment type="similarity">
    <text evidence="2">Belongs to the MSOX/MTOX family.</text>
</comment>
<dbReference type="AlphaFoldDB" id="A0AA39GVZ7"/>
<evidence type="ECO:0000256" key="4">
    <source>
        <dbReference type="ARBA" id="ARBA00022827"/>
    </source>
</evidence>
<accession>A0AA39GVZ7</accession>
<dbReference type="InterPro" id="IPR045170">
    <property type="entry name" value="MTOX"/>
</dbReference>
<sequence length="384" mass="42659">MAKNIHDVLILGAGIMGSCTAYHSARASLRPLVFEQFAKGHANGSSHGQSRIIRYSHGDGTYLPIMKESYGLWDELEKATGERLINKCGLLRVSTSEVIVKKYAKILGEYGAKHYLLKGDEIHKAFPHFHYRDGWFGVVDVEGGIIFAENCMKAAQMEAVRHGAVFNFEEKVEEIQRETDCVNVVTNKGVYSCKNLVVTAGGWLNKVLPGFNTFVHTQAEQIGTLYWTIKSNNEQFDADKNCPVVVIEEEDAKMFMLPPVDYPNQIKLCLDECVPIDPDHPLDKMPEAMQEVVGRHISKYIPDVDGSKPSKIDLCVYTMTNDSHYAIGKYPTDPRILVAGGFSGSGFKLAISVGRMLTDIAQGADERATVPELFSLTRKRAGKH</sequence>
<name>A0AA39GVZ7_9BILA</name>
<proteinExistence type="inferred from homology"/>
<keyword evidence="8" id="KW-1185">Reference proteome</keyword>
<keyword evidence="4" id="KW-0274">FAD</keyword>
<dbReference type="PANTHER" id="PTHR10961:SF46">
    <property type="entry name" value="PEROXISOMAL SARCOSINE OXIDASE"/>
    <property type="match status" value="1"/>
</dbReference>
<dbReference type="SUPFAM" id="SSF54373">
    <property type="entry name" value="FAD-linked reductases, C-terminal domain"/>
    <property type="match status" value="1"/>
</dbReference>
<evidence type="ECO:0000256" key="5">
    <source>
        <dbReference type="ARBA" id="ARBA00023002"/>
    </source>
</evidence>
<dbReference type="PROSITE" id="PS51257">
    <property type="entry name" value="PROKAR_LIPOPROTEIN"/>
    <property type="match status" value="1"/>
</dbReference>
<organism evidence="7 8">
    <name type="scientific">Steinernema hermaphroditum</name>
    <dbReference type="NCBI Taxonomy" id="289476"/>
    <lineage>
        <taxon>Eukaryota</taxon>
        <taxon>Metazoa</taxon>
        <taxon>Ecdysozoa</taxon>
        <taxon>Nematoda</taxon>
        <taxon>Chromadorea</taxon>
        <taxon>Rhabditida</taxon>
        <taxon>Tylenchina</taxon>
        <taxon>Panagrolaimomorpha</taxon>
        <taxon>Strongyloidoidea</taxon>
        <taxon>Steinernematidae</taxon>
        <taxon>Steinernema</taxon>
    </lineage>
</organism>
<evidence type="ECO:0000256" key="2">
    <source>
        <dbReference type="ARBA" id="ARBA00010989"/>
    </source>
</evidence>
<evidence type="ECO:0000256" key="1">
    <source>
        <dbReference type="ARBA" id="ARBA00001974"/>
    </source>
</evidence>
<dbReference type="Proteomes" id="UP001175271">
    <property type="component" value="Unassembled WGS sequence"/>
</dbReference>
<dbReference type="Gene3D" id="3.50.50.60">
    <property type="entry name" value="FAD/NAD(P)-binding domain"/>
    <property type="match status" value="1"/>
</dbReference>
<evidence type="ECO:0000256" key="3">
    <source>
        <dbReference type="ARBA" id="ARBA00022630"/>
    </source>
</evidence>
<dbReference type="InterPro" id="IPR036188">
    <property type="entry name" value="FAD/NAD-bd_sf"/>
</dbReference>
<keyword evidence="3" id="KW-0285">Flavoprotein</keyword>
<dbReference type="GO" id="GO:0050660">
    <property type="term" value="F:flavin adenine dinucleotide binding"/>
    <property type="evidence" value="ECO:0007669"/>
    <property type="project" value="InterPro"/>
</dbReference>
<keyword evidence="5" id="KW-0560">Oxidoreductase</keyword>
<protein>
    <recommendedName>
        <fullName evidence="6">FAD dependent oxidoreductase domain-containing protein</fullName>
    </recommendedName>
</protein>
<gene>
    <name evidence="7" type="ORF">QR680_000806</name>
</gene>
<dbReference type="EMBL" id="JAUCMV010000005">
    <property type="protein sequence ID" value="KAK0394567.1"/>
    <property type="molecule type" value="Genomic_DNA"/>
</dbReference>
<reference evidence="7" key="1">
    <citation type="submission" date="2023-06" db="EMBL/GenBank/DDBJ databases">
        <title>Genomic analysis of the entomopathogenic nematode Steinernema hermaphroditum.</title>
        <authorList>
            <person name="Schwarz E.M."/>
            <person name="Heppert J.K."/>
            <person name="Baniya A."/>
            <person name="Schwartz H.T."/>
            <person name="Tan C.-H."/>
            <person name="Antoshechkin I."/>
            <person name="Sternberg P.W."/>
            <person name="Goodrich-Blair H."/>
            <person name="Dillman A.R."/>
        </authorList>
    </citation>
    <scope>NUCLEOTIDE SEQUENCE</scope>
    <source>
        <strain evidence="7">PS9179</strain>
        <tissue evidence="7">Whole animal</tissue>
    </source>
</reference>
<evidence type="ECO:0000313" key="7">
    <source>
        <dbReference type="EMBL" id="KAK0394567.1"/>
    </source>
</evidence>
<comment type="caution">
    <text evidence="7">The sequence shown here is derived from an EMBL/GenBank/DDBJ whole genome shotgun (WGS) entry which is preliminary data.</text>
</comment>
<dbReference type="GO" id="GO:0005777">
    <property type="term" value="C:peroxisome"/>
    <property type="evidence" value="ECO:0007669"/>
    <property type="project" value="TreeGrafter"/>
</dbReference>
<dbReference type="NCBIfam" id="NF008425">
    <property type="entry name" value="PRK11259.1"/>
    <property type="match status" value="1"/>
</dbReference>
<feature type="domain" description="FAD dependent oxidoreductase" evidence="6">
    <location>
        <begin position="7"/>
        <end position="359"/>
    </location>
</feature>
<dbReference type="PANTHER" id="PTHR10961">
    <property type="entry name" value="PEROXISOMAL SARCOSINE OXIDASE"/>
    <property type="match status" value="1"/>
</dbReference>
<dbReference type="GO" id="GO:0033514">
    <property type="term" value="P:L-lysine catabolic process to acetyl-CoA via L-pipecolate"/>
    <property type="evidence" value="ECO:0007669"/>
    <property type="project" value="TreeGrafter"/>
</dbReference>